<dbReference type="InterPro" id="IPR058627">
    <property type="entry name" value="MdtA-like_C"/>
</dbReference>
<organism evidence="14 15">
    <name type="scientific">Eoetvoesiella caeni</name>
    <dbReference type="NCBI Taxonomy" id="645616"/>
    <lineage>
        <taxon>Bacteria</taxon>
        <taxon>Pseudomonadati</taxon>
        <taxon>Pseudomonadota</taxon>
        <taxon>Betaproteobacteria</taxon>
        <taxon>Burkholderiales</taxon>
        <taxon>Alcaligenaceae</taxon>
        <taxon>Eoetvoesiella</taxon>
    </lineage>
</organism>
<dbReference type="Proteomes" id="UP000253628">
    <property type="component" value="Unassembled WGS sequence"/>
</dbReference>
<gene>
    <name evidence="14" type="ORF">DFR37_107194</name>
</gene>
<feature type="domain" description="Multidrug resistance protein MdtA-like alpha-helical hairpin" evidence="10">
    <location>
        <begin position="125"/>
        <end position="195"/>
    </location>
</feature>
<evidence type="ECO:0000256" key="1">
    <source>
        <dbReference type="ARBA" id="ARBA00004236"/>
    </source>
</evidence>
<dbReference type="InterPro" id="IPR058626">
    <property type="entry name" value="MdtA-like_b-barrel"/>
</dbReference>
<evidence type="ECO:0000313" key="15">
    <source>
        <dbReference type="Proteomes" id="UP000253628"/>
    </source>
</evidence>
<evidence type="ECO:0000259" key="12">
    <source>
        <dbReference type="Pfam" id="PF25944"/>
    </source>
</evidence>
<keyword evidence="6 9" id="KW-0472">Membrane</keyword>
<keyword evidence="3" id="KW-0813">Transport</keyword>
<feature type="domain" description="Multidrug resistance protein MdtA-like beta-barrel" evidence="12">
    <location>
        <begin position="232"/>
        <end position="315"/>
    </location>
</feature>
<reference evidence="14 15" key="1">
    <citation type="submission" date="2018-06" db="EMBL/GenBank/DDBJ databases">
        <title>Genomic Encyclopedia of Type Strains, Phase IV (KMG-IV): sequencing the most valuable type-strain genomes for metagenomic binning, comparative biology and taxonomic classification.</title>
        <authorList>
            <person name="Goeker M."/>
        </authorList>
    </citation>
    <scope>NUCLEOTIDE SEQUENCE [LARGE SCALE GENOMIC DNA]</scope>
    <source>
        <strain evidence="14 15">DSM 25520</strain>
    </source>
</reference>
<keyword evidence="7" id="KW-0175">Coiled coil</keyword>
<evidence type="ECO:0000259" key="11">
    <source>
        <dbReference type="Pfam" id="PF25917"/>
    </source>
</evidence>
<evidence type="ECO:0000256" key="2">
    <source>
        <dbReference type="ARBA" id="ARBA00009477"/>
    </source>
</evidence>
<dbReference type="PANTHER" id="PTHR30469:SF12">
    <property type="entry name" value="MULTIDRUG RESISTANCE PROTEIN MDTA"/>
    <property type="match status" value="1"/>
</dbReference>
<dbReference type="SUPFAM" id="SSF111369">
    <property type="entry name" value="HlyD-like secretion proteins"/>
    <property type="match status" value="1"/>
</dbReference>
<evidence type="ECO:0000256" key="4">
    <source>
        <dbReference type="ARBA" id="ARBA00022475"/>
    </source>
</evidence>
<dbReference type="GO" id="GO:0015562">
    <property type="term" value="F:efflux transmembrane transporter activity"/>
    <property type="evidence" value="ECO:0007669"/>
    <property type="project" value="TreeGrafter"/>
</dbReference>
<dbReference type="InterPro" id="IPR058624">
    <property type="entry name" value="MdtA-like_HH"/>
</dbReference>
<keyword evidence="9" id="KW-1133">Transmembrane helix</keyword>
<evidence type="ECO:0000256" key="6">
    <source>
        <dbReference type="ARBA" id="ARBA00023136"/>
    </source>
</evidence>
<dbReference type="Pfam" id="PF25967">
    <property type="entry name" value="RND-MFP_C"/>
    <property type="match status" value="1"/>
</dbReference>
<evidence type="ECO:0000256" key="5">
    <source>
        <dbReference type="ARBA" id="ARBA00022519"/>
    </source>
</evidence>
<dbReference type="Pfam" id="PF25876">
    <property type="entry name" value="HH_MFP_RND"/>
    <property type="match status" value="1"/>
</dbReference>
<feature type="transmembrane region" description="Helical" evidence="9">
    <location>
        <begin position="17"/>
        <end position="35"/>
    </location>
</feature>
<sequence length="422" mass="44894">MPEPGFALSRPSRTRKWVVGLVVLVVLAGGAYWIFGKPPGGAAPGGFGARGAAMGFAKVPVKIAVAQSEPINVVLKAIGTVTAYNTVTVNSQVAGQLKKVAFQDGQKVQAGDLLFQIDPRAYQVQLDQALGQQKQNQAQLDNARRDLQRYQLLYKQNSIAKQQVDTQAALVQQYLGSQKSDQAAVDSARLQLSYTQITAPISGRVGFRSVDEGNLVSTSSTTGLVVITQTQPISAIFTLPQSQLAQVLEQMRAGQTLRVDLYDRDDIKKLATGELMSVDNQIDVATGTVKFKARFANEDEALFPNQFVNVRLLVSTQAGAVVIPTAALLQGSIGGFVYVVDDGNKVHIQPVTAGTIDGARVAIVKGLEAGQKVVTEGVDRLKEGAEVEVVTPEAQAEVARKADEAKKAAKPARGGPAGGRRH</sequence>
<evidence type="ECO:0000256" key="3">
    <source>
        <dbReference type="ARBA" id="ARBA00022448"/>
    </source>
</evidence>
<dbReference type="Gene3D" id="2.40.30.170">
    <property type="match status" value="1"/>
</dbReference>
<dbReference type="Gene3D" id="1.10.287.470">
    <property type="entry name" value="Helix hairpin bin"/>
    <property type="match status" value="1"/>
</dbReference>
<proteinExistence type="inferred from homology"/>
<protein>
    <submittedName>
        <fullName evidence="14">Multidrug efflux system membrane fusion protein</fullName>
    </submittedName>
</protein>
<keyword evidence="5" id="KW-0997">Cell inner membrane</keyword>
<feature type="compositionally biased region" description="Basic and acidic residues" evidence="8">
    <location>
        <begin position="398"/>
        <end position="407"/>
    </location>
</feature>
<evidence type="ECO:0000256" key="7">
    <source>
        <dbReference type="SAM" id="Coils"/>
    </source>
</evidence>
<feature type="domain" description="Multidrug resistance protein MdtA-like barrel-sandwich hybrid" evidence="11">
    <location>
        <begin position="85"/>
        <end position="228"/>
    </location>
</feature>
<evidence type="ECO:0000259" key="10">
    <source>
        <dbReference type="Pfam" id="PF25876"/>
    </source>
</evidence>
<dbReference type="Pfam" id="PF25917">
    <property type="entry name" value="BSH_RND"/>
    <property type="match status" value="1"/>
</dbReference>
<evidence type="ECO:0000256" key="9">
    <source>
        <dbReference type="SAM" id="Phobius"/>
    </source>
</evidence>
<dbReference type="GO" id="GO:1990281">
    <property type="term" value="C:efflux pump complex"/>
    <property type="evidence" value="ECO:0007669"/>
    <property type="project" value="TreeGrafter"/>
</dbReference>
<keyword evidence="9" id="KW-0812">Transmembrane</keyword>
<dbReference type="Pfam" id="PF25944">
    <property type="entry name" value="Beta-barrel_RND"/>
    <property type="match status" value="1"/>
</dbReference>
<dbReference type="RefSeq" id="WP_113933981.1">
    <property type="nucleotide sequence ID" value="NZ_JACCEU010000008.1"/>
</dbReference>
<comment type="similarity">
    <text evidence="2">Belongs to the membrane fusion protein (MFP) (TC 8.A.1) family.</text>
</comment>
<dbReference type="NCBIfam" id="TIGR01730">
    <property type="entry name" value="RND_mfp"/>
    <property type="match status" value="1"/>
</dbReference>
<comment type="subcellular location">
    <subcellularLocation>
        <location evidence="1">Cell membrane</location>
    </subcellularLocation>
</comment>
<dbReference type="Gene3D" id="2.40.420.20">
    <property type="match status" value="1"/>
</dbReference>
<feature type="region of interest" description="Disordered" evidence="8">
    <location>
        <begin position="396"/>
        <end position="422"/>
    </location>
</feature>
<keyword evidence="15" id="KW-1185">Reference proteome</keyword>
<evidence type="ECO:0000259" key="13">
    <source>
        <dbReference type="Pfam" id="PF25967"/>
    </source>
</evidence>
<comment type="caution">
    <text evidence="14">The sequence shown here is derived from an EMBL/GenBank/DDBJ whole genome shotgun (WGS) entry which is preliminary data.</text>
</comment>
<dbReference type="InterPro" id="IPR006143">
    <property type="entry name" value="RND_pump_MFP"/>
</dbReference>
<dbReference type="InterPro" id="IPR058625">
    <property type="entry name" value="MdtA-like_BSH"/>
</dbReference>
<dbReference type="AlphaFoldDB" id="A0A366H9E7"/>
<evidence type="ECO:0000256" key="8">
    <source>
        <dbReference type="SAM" id="MobiDB-lite"/>
    </source>
</evidence>
<feature type="coiled-coil region" evidence="7">
    <location>
        <begin position="126"/>
        <end position="153"/>
    </location>
</feature>
<dbReference type="EMBL" id="QNRQ01000007">
    <property type="protein sequence ID" value="RBP38430.1"/>
    <property type="molecule type" value="Genomic_DNA"/>
</dbReference>
<feature type="domain" description="Multidrug resistance protein MdtA-like C-terminal permuted SH3" evidence="13">
    <location>
        <begin position="320"/>
        <end position="380"/>
    </location>
</feature>
<dbReference type="Gene3D" id="2.40.50.100">
    <property type="match status" value="1"/>
</dbReference>
<name>A0A366H9E7_9BURK</name>
<dbReference type="PANTHER" id="PTHR30469">
    <property type="entry name" value="MULTIDRUG RESISTANCE PROTEIN MDTA"/>
    <property type="match status" value="1"/>
</dbReference>
<accession>A0A366H9E7</accession>
<evidence type="ECO:0000313" key="14">
    <source>
        <dbReference type="EMBL" id="RBP38430.1"/>
    </source>
</evidence>
<keyword evidence="4" id="KW-1003">Cell membrane</keyword>
<dbReference type="OrthoDB" id="9783047at2"/>
<dbReference type="NCBIfam" id="NF008589">
    <property type="entry name" value="PRK11556.1"/>
    <property type="match status" value="1"/>
</dbReference>